<reference evidence="5 6" key="1">
    <citation type="journal article" date="2016" name="Front. Microbiol.">
        <title>Comparative Genomic Analysis Reveals a Diverse Repertoire of Genes Involved in Prokaryote-Eukaryote Interactions within the Pseudovibrio Genus.</title>
        <authorList>
            <person name="Romano S."/>
            <person name="Fernandez-Guerra A."/>
            <person name="Reen F.J."/>
            <person name="Glockner F.O."/>
            <person name="Crowley S.P."/>
            <person name="O'Sullivan O."/>
            <person name="Cotter P.D."/>
            <person name="Adams C."/>
            <person name="Dobson A.D."/>
            <person name="O'Gara F."/>
        </authorList>
    </citation>
    <scope>NUCLEOTIDE SEQUENCE [LARGE SCALE GENOMIC DNA]</scope>
    <source>
        <strain evidence="5 6">Ad2</strain>
    </source>
</reference>
<dbReference type="GO" id="GO:0003677">
    <property type="term" value="F:DNA binding"/>
    <property type="evidence" value="ECO:0007669"/>
    <property type="project" value="UniProtKB-KW"/>
</dbReference>
<comment type="caution">
    <text evidence="5">The sequence shown here is derived from an EMBL/GenBank/DDBJ whole genome shotgun (WGS) entry which is preliminary data.</text>
</comment>
<dbReference type="AlphaFoldDB" id="A0A165T413"/>
<dbReference type="InterPro" id="IPR000524">
    <property type="entry name" value="Tscrpt_reg_HTH_GntR"/>
</dbReference>
<dbReference type="Gene3D" id="1.20.120.530">
    <property type="entry name" value="GntR ligand-binding domain-like"/>
    <property type="match status" value="1"/>
</dbReference>
<dbReference type="Proteomes" id="UP000076577">
    <property type="component" value="Unassembled WGS sequence"/>
</dbReference>
<dbReference type="OrthoDB" id="284307at2"/>
<dbReference type="PANTHER" id="PTHR43537">
    <property type="entry name" value="TRANSCRIPTIONAL REGULATOR, GNTR FAMILY"/>
    <property type="match status" value="1"/>
</dbReference>
<evidence type="ECO:0000259" key="4">
    <source>
        <dbReference type="PROSITE" id="PS50949"/>
    </source>
</evidence>
<keyword evidence="1" id="KW-0805">Transcription regulation</keyword>
<evidence type="ECO:0000256" key="2">
    <source>
        <dbReference type="ARBA" id="ARBA00023125"/>
    </source>
</evidence>
<dbReference type="EMBL" id="LMCB01000152">
    <property type="protein sequence ID" value="KZL05402.1"/>
    <property type="molecule type" value="Genomic_DNA"/>
</dbReference>
<dbReference type="InterPro" id="IPR008920">
    <property type="entry name" value="TF_FadR/GntR_C"/>
</dbReference>
<organism evidence="5 6">
    <name type="scientific">Pseudovibrio axinellae</name>
    <dbReference type="NCBI Taxonomy" id="989403"/>
    <lineage>
        <taxon>Bacteria</taxon>
        <taxon>Pseudomonadati</taxon>
        <taxon>Pseudomonadota</taxon>
        <taxon>Alphaproteobacteria</taxon>
        <taxon>Hyphomicrobiales</taxon>
        <taxon>Stappiaceae</taxon>
        <taxon>Pseudovibrio</taxon>
    </lineage>
</organism>
<gene>
    <name evidence="5" type="primary">lutR</name>
    <name evidence="5" type="ORF">PsAD2_04327</name>
</gene>
<dbReference type="SUPFAM" id="SSF46785">
    <property type="entry name" value="Winged helix' DNA-binding domain"/>
    <property type="match status" value="1"/>
</dbReference>
<protein>
    <submittedName>
        <fullName evidence="5">HTH-type transcriptional regulator LutR</fullName>
    </submittedName>
</protein>
<evidence type="ECO:0000256" key="3">
    <source>
        <dbReference type="ARBA" id="ARBA00023163"/>
    </source>
</evidence>
<dbReference type="InterPro" id="IPR036390">
    <property type="entry name" value="WH_DNA-bd_sf"/>
</dbReference>
<accession>A0A165T413</accession>
<dbReference type="Pfam" id="PF00392">
    <property type="entry name" value="GntR"/>
    <property type="match status" value="1"/>
</dbReference>
<proteinExistence type="predicted"/>
<dbReference type="STRING" id="989403.SAMN05421798_101930"/>
<name>A0A165T413_9HYPH</name>
<dbReference type="InterPro" id="IPR036388">
    <property type="entry name" value="WH-like_DNA-bd_sf"/>
</dbReference>
<dbReference type="PANTHER" id="PTHR43537:SF5">
    <property type="entry name" value="UXU OPERON TRANSCRIPTIONAL REGULATOR"/>
    <property type="match status" value="1"/>
</dbReference>
<keyword evidence="6" id="KW-1185">Reference proteome</keyword>
<evidence type="ECO:0000256" key="1">
    <source>
        <dbReference type="ARBA" id="ARBA00023015"/>
    </source>
</evidence>
<keyword evidence="2" id="KW-0238">DNA-binding</keyword>
<sequence>MVLSGKPPEQALLDAIKDRENDCAFISNGRLLPERALASKLGISRVRVRHILKELEQAGLVFRRRGQGTFVAPPPAADAGRIRVLASRITPRELMEVRLEVEPALAALAAERATFEELNRLRQLMQATLDASDTDVYESADEIFHYRLAEMAHNRLFLNIYNEIREVRKQASWMQQRKITYSRSTIEQLGLQHRDLMNNVAARNSEAAASVMRMHLLVVSNTLMRRRHYTSSF</sequence>
<dbReference type="GO" id="GO:0003700">
    <property type="term" value="F:DNA-binding transcription factor activity"/>
    <property type="evidence" value="ECO:0007669"/>
    <property type="project" value="InterPro"/>
</dbReference>
<dbReference type="PROSITE" id="PS50949">
    <property type="entry name" value="HTH_GNTR"/>
    <property type="match status" value="1"/>
</dbReference>
<evidence type="ECO:0000313" key="6">
    <source>
        <dbReference type="Proteomes" id="UP000076577"/>
    </source>
</evidence>
<evidence type="ECO:0000313" key="5">
    <source>
        <dbReference type="EMBL" id="KZL05402.1"/>
    </source>
</evidence>
<keyword evidence="3" id="KW-0804">Transcription</keyword>
<dbReference type="InterPro" id="IPR011711">
    <property type="entry name" value="GntR_C"/>
</dbReference>
<dbReference type="PATRIC" id="fig|989403.3.peg.4740"/>
<dbReference type="SMART" id="SM00895">
    <property type="entry name" value="FCD"/>
    <property type="match status" value="1"/>
</dbReference>
<dbReference type="SUPFAM" id="SSF48008">
    <property type="entry name" value="GntR ligand-binding domain-like"/>
    <property type="match status" value="1"/>
</dbReference>
<dbReference type="Gene3D" id="1.10.10.10">
    <property type="entry name" value="Winged helix-like DNA-binding domain superfamily/Winged helix DNA-binding domain"/>
    <property type="match status" value="1"/>
</dbReference>
<dbReference type="Pfam" id="PF07729">
    <property type="entry name" value="FCD"/>
    <property type="match status" value="1"/>
</dbReference>
<dbReference type="PRINTS" id="PR00035">
    <property type="entry name" value="HTHGNTR"/>
</dbReference>
<feature type="domain" description="HTH gntR-type" evidence="4">
    <location>
        <begin position="6"/>
        <end position="74"/>
    </location>
</feature>
<dbReference type="SMART" id="SM00345">
    <property type="entry name" value="HTH_GNTR"/>
    <property type="match status" value="1"/>
</dbReference>